<keyword evidence="6" id="KW-0274">FAD</keyword>
<organism evidence="10 11">
    <name type="scientific">Anolis carolinensis</name>
    <name type="common">Green anole</name>
    <name type="synonym">American chameleon</name>
    <dbReference type="NCBI Taxonomy" id="28377"/>
    <lineage>
        <taxon>Eukaryota</taxon>
        <taxon>Metazoa</taxon>
        <taxon>Chordata</taxon>
        <taxon>Craniata</taxon>
        <taxon>Vertebrata</taxon>
        <taxon>Euteleostomi</taxon>
        <taxon>Lepidosauria</taxon>
        <taxon>Squamata</taxon>
        <taxon>Bifurcata</taxon>
        <taxon>Unidentata</taxon>
        <taxon>Episquamata</taxon>
        <taxon>Toxicofera</taxon>
        <taxon>Iguania</taxon>
        <taxon>Dactyloidae</taxon>
        <taxon>Anolis</taxon>
    </lineage>
</organism>
<evidence type="ECO:0000256" key="3">
    <source>
        <dbReference type="ARBA" id="ARBA00010989"/>
    </source>
</evidence>
<dbReference type="InParanoid" id="H9GJL6"/>
<accession>H9GJL6</accession>
<protein>
    <recommendedName>
        <fullName evidence="4">L-amino-acid oxidase</fullName>
        <ecNumber evidence="4">1.4.3.2</ecNumber>
    </recommendedName>
</protein>
<keyword evidence="5" id="KW-0285">Flavoprotein</keyword>
<reference evidence="10" key="1">
    <citation type="submission" date="2009-12" db="EMBL/GenBank/DDBJ databases">
        <title>The Genome Sequence of Anolis carolinensis (Green Anole Lizard).</title>
        <authorList>
            <consortium name="The Genome Sequencing Platform"/>
            <person name="Di Palma F."/>
            <person name="Alfoldi J."/>
            <person name="Heiman D."/>
            <person name="Young S."/>
            <person name="Grabherr M."/>
            <person name="Johnson J."/>
            <person name="Lander E.S."/>
            <person name="Lindblad-Toh K."/>
        </authorList>
    </citation>
    <scope>NUCLEOTIDE SEQUENCE [LARGE SCALE GENOMIC DNA]</scope>
    <source>
        <strain evidence="10">JBL SC #1</strain>
    </source>
</reference>
<gene>
    <name evidence="10" type="primary">PIPOX</name>
</gene>
<proteinExistence type="inferred from homology"/>
<comment type="cofactor">
    <cofactor evidence="1">
        <name>FAD</name>
        <dbReference type="ChEBI" id="CHEBI:57692"/>
    </cofactor>
</comment>
<evidence type="ECO:0000256" key="7">
    <source>
        <dbReference type="ARBA" id="ARBA00023002"/>
    </source>
</evidence>
<dbReference type="GO" id="GO:0001716">
    <property type="term" value="F:L-amino-acid oxidase activity"/>
    <property type="evidence" value="ECO:0007669"/>
    <property type="project" value="UniProtKB-EC"/>
</dbReference>
<sequence length="241" mass="27148">MERFDDQGFLSSKPLLFFPFLSNFRDQFRHNGGTIRDGEKVLQIIPGSYHAKRIVVAAGPWTGPLLEPLGLRLPLQPLRISVCYWKENQPGVLRELPSFISLHGAKHDIYGLPAGDYPGLVKVCYHYGNFVDPETPDRLTQSSPPIPDIQILKDFVRKYLPGLDPEPAVQERCLYTNTPDEDFVLDWHPRFKNIVIGAGFSGHGFKFGPVIGKILCQLSLGEEPSHDLTPFRISRFPQAAL</sequence>
<dbReference type="Proteomes" id="UP000001646">
    <property type="component" value="Unplaced"/>
</dbReference>
<dbReference type="SUPFAM" id="SSF51905">
    <property type="entry name" value="FAD/NAD(P)-binding domain"/>
    <property type="match status" value="1"/>
</dbReference>
<dbReference type="Bgee" id="ENSACAG00000013097">
    <property type="expression patterns" value="Expressed in kidney and 6 other cell types or tissues"/>
</dbReference>
<dbReference type="PANTHER" id="PTHR10961">
    <property type="entry name" value="PEROXISOMAL SARCOSINE OXIDASE"/>
    <property type="match status" value="1"/>
</dbReference>
<evidence type="ECO:0000256" key="6">
    <source>
        <dbReference type="ARBA" id="ARBA00022827"/>
    </source>
</evidence>
<name>H9GJL6_ANOCA</name>
<dbReference type="SUPFAM" id="SSF54373">
    <property type="entry name" value="FAD-linked reductases, C-terminal domain"/>
    <property type="match status" value="1"/>
</dbReference>
<dbReference type="Gene3D" id="3.50.50.60">
    <property type="entry name" value="FAD/NAD(P)-binding domain"/>
    <property type="match status" value="1"/>
</dbReference>
<dbReference type="InterPro" id="IPR006076">
    <property type="entry name" value="FAD-dep_OxRdtase"/>
</dbReference>
<dbReference type="GO" id="GO:0050660">
    <property type="term" value="F:flavin adenine dinucleotide binding"/>
    <property type="evidence" value="ECO:0007669"/>
    <property type="project" value="InterPro"/>
</dbReference>
<evidence type="ECO:0000256" key="5">
    <source>
        <dbReference type="ARBA" id="ARBA00022630"/>
    </source>
</evidence>
<dbReference type="GO" id="GO:0050031">
    <property type="term" value="F:L-pipecolate oxidase activity"/>
    <property type="evidence" value="ECO:0007669"/>
    <property type="project" value="Ensembl"/>
</dbReference>
<evidence type="ECO:0000256" key="1">
    <source>
        <dbReference type="ARBA" id="ARBA00001974"/>
    </source>
</evidence>
<reference evidence="10" key="3">
    <citation type="submission" date="2025-09" db="UniProtKB">
        <authorList>
            <consortium name="Ensembl"/>
        </authorList>
    </citation>
    <scope>IDENTIFICATION</scope>
</reference>
<dbReference type="GeneTree" id="ENSGT00390000011000"/>
<dbReference type="STRING" id="28377.ENSACAP00000012871"/>
<evidence type="ECO:0000256" key="8">
    <source>
        <dbReference type="ARBA" id="ARBA00023180"/>
    </source>
</evidence>
<dbReference type="eggNOG" id="KOG2820">
    <property type="taxonomic scope" value="Eukaryota"/>
</dbReference>
<dbReference type="GO" id="GO:0008115">
    <property type="term" value="F:sarcosine oxidase activity"/>
    <property type="evidence" value="ECO:0007669"/>
    <property type="project" value="Ensembl"/>
</dbReference>
<dbReference type="AlphaFoldDB" id="H9GJL6"/>
<evidence type="ECO:0000256" key="2">
    <source>
        <dbReference type="ARBA" id="ARBA00005465"/>
    </source>
</evidence>
<evidence type="ECO:0000256" key="4">
    <source>
        <dbReference type="ARBA" id="ARBA00012806"/>
    </source>
</evidence>
<dbReference type="GO" id="GO:0005777">
    <property type="term" value="C:peroxisome"/>
    <property type="evidence" value="ECO:0007669"/>
    <property type="project" value="Ensembl"/>
</dbReference>
<keyword evidence="7" id="KW-0560">Oxidoreductase</keyword>
<dbReference type="Ensembl" id="ENSACAT00000013128.3">
    <property type="protein sequence ID" value="ENSACAP00000012871.3"/>
    <property type="gene ID" value="ENSACAG00000013097.3"/>
</dbReference>
<dbReference type="HOGENOM" id="CLU_007884_2_4_1"/>
<comment type="similarity">
    <text evidence="2">Belongs to the flavin monoamine oxidase family. FIG1 subfamily.</text>
</comment>
<comment type="similarity">
    <text evidence="3">Belongs to the MSOX/MTOX family.</text>
</comment>
<reference evidence="10" key="2">
    <citation type="submission" date="2025-08" db="UniProtKB">
        <authorList>
            <consortium name="Ensembl"/>
        </authorList>
    </citation>
    <scope>IDENTIFICATION</scope>
</reference>
<dbReference type="Gene3D" id="3.30.9.10">
    <property type="entry name" value="D-Amino Acid Oxidase, subunit A, domain 2"/>
    <property type="match status" value="1"/>
</dbReference>
<evidence type="ECO:0000313" key="11">
    <source>
        <dbReference type="Proteomes" id="UP000001646"/>
    </source>
</evidence>
<feature type="domain" description="FAD dependent oxidoreductase" evidence="9">
    <location>
        <begin position="22"/>
        <end position="218"/>
    </location>
</feature>
<evidence type="ECO:0000259" key="9">
    <source>
        <dbReference type="Pfam" id="PF01266"/>
    </source>
</evidence>
<dbReference type="GO" id="GO:0033514">
    <property type="term" value="P:L-lysine catabolic process to acetyl-CoA via L-pipecolate"/>
    <property type="evidence" value="ECO:0007669"/>
    <property type="project" value="Ensembl"/>
</dbReference>
<evidence type="ECO:0000313" key="10">
    <source>
        <dbReference type="Ensembl" id="ENSACAP00000012871.3"/>
    </source>
</evidence>
<dbReference type="InterPro" id="IPR045170">
    <property type="entry name" value="MTOX"/>
</dbReference>
<dbReference type="EC" id="1.4.3.2" evidence="4"/>
<dbReference type="InterPro" id="IPR036188">
    <property type="entry name" value="FAD/NAD-bd_sf"/>
</dbReference>
<dbReference type="PANTHER" id="PTHR10961:SF46">
    <property type="entry name" value="PEROXISOMAL SARCOSINE OXIDASE"/>
    <property type="match status" value="1"/>
</dbReference>
<dbReference type="Pfam" id="PF01266">
    <property type="entry name" value="DAO"/>
    <property type="match status" value="1"/>
</dbReference>
<keyword evidence="11" id="KW-1185">Reference proteome</keyword>
<keyword evidence="8" id="KW-0325">Glycoprotein</keyword>